<sequence>MLTKNIKYPYTKFIFDVVGVVSSIGLLLLLIFNSYANFESNGSSELGIEWTGNTLISGAILIGLIVVCACVSFILKKIKQ</sequence>
<reference evidence="2" key="1">
    <citation type="submission" date="2023-07" db="EMBL/GenBank/DDBJ databases">
        <title>Genome content predicts the carbon catabolic preferences of heterotrophic bacteria.</title>
        <authorList>
            <person name="Gralka M."/>
        </authorList>
    </citation>
    <scope>NUCLEOTIDE SEQUENCE</scope>
    <source>
        <strain evidence="2">E2R20</strain>
    </source>
</reference>
<comment type="caution">
    <text evidence="2">The sequence shown here is derived from an EMBL/GenBank/DDBJ whole genome shotgun (WGS) entry which is preliminary data.</text>
</comment>
<gene>
    <name evidence="2" type="ORF">Q4528_05920</name>
</gene>
<keyword evidence="1" id="KW-1133">Transmembrane helix</keyword>
<evidence type="ECO:0000256" key="1">
    <source>
        <dbReference type="SAM" id="Phobius"/>
    </source>
</evidence>
<dbReference type="RefSeq" id="WP_046467338.1">
    <property type="nucleotide sequence ID" value="NZ_JAUOQO010000004.1"/>
</dbReference>
<feature type="transmembrane region" description="Helical" evidence="1">
    <location>
        <begin position="12"/>
        <end position="35"/>
    </location>
</feature>
<dbReference type="AlphaFoldDB" id="A0AAW7YUB9"/>
<evidence type="ECO:0000313" key="2">
    <source>
        <dbReference type="EMBL" id="MDO6573692.1"/>
    </source>
</evidence>
<protein>
    <submittedName>
        <fullName evidence="2">Uncharacterized protein</fullName>
    </submittedName>
</protein>
<feature type="transmembrane region" description="Helical" evidence="1">
    <location>
        <begin position="55"/>
        <end position="75"/>
    </location>
</feature>
<organism evidence="2 3">
    <name type="scientific">Staphylococcus pasteuri_A</name>
    <dbReference type="NCBI Taxonomy" id="3062664"/>
    <lineage>
        <taxon>Bacteria</taxon>
        <taxon>Bacillati</taxon>
        <taxon>Bacillota</taxon>
        <taxon>Bacilli</taxon>
        <taxon>Bacillales</taxon>
        <taxon>Staphylococcaceae</taxon>
        <taxon>Staphylococcus</taxon>
    </lineage>
</organism>
<keyword evidence="1" id="KW-0812">Transmembrane</keyword>
<accession>A0AAW7YUB9</accession>
<name>A0AAW7YUB9_9STAP</name>
<keyword evidence="3" id="KW-1185">Reference proteome</keyword>
<keyword evidence="1" id="KW-0472">Membrane</keyword>
<dbReference type="EMBL" id="JAUOQO010000004">
    <property type="protein sequence ID" value="MDO6573692.1"/>
    <property type="molecule type" value="Genomic_DNA"/>
</dbReference>
<dbReference type="Proteomes" id="UP001170310">
    <property type="component" value="Unassembled WGS sequence"/>
</dbReference>
<evidence type="ECO:0000313" key="3">
    <source>
        <dbReference type="Proteomes" id="UP001170310"/>
    </source>
</evidence>
<proteinExistence type="predicted"/>